<keyword evidence="4" id="KW-1185">Reference proteome</keyword>
<evidence type="ECO:0000256" key="1">
    <source>
        <dbReference type="SAM" id="MobiDB-lite"/>
    </source>
</evidence>
<evidence type="ECO:0000259" key="2">
    <source>
        <dbReference type="PROSITE" id="PS00745"/>
    </source>
</evidence>
<sequence length="131" mass="14862">MDVSKEIIFRTTRSGGKGGQNVNKVETAVLANFHIDGSAVLSATQKQLLREKLVNRVNNEGYLWVKSETHRTQLENKADATRKINEIVNKALQKKKARIATKASKASIEKRIESKKRKSVVKDNRRKYRGD</sequence>
<reference evidence="3 4" key="1">
    <citation type="submission" date="2023-12" db="EMBL/GenBank/DDBJ databases">
        <title>Genome sequencing and assembly of bacterial species from a model synthetic community.</title>
        <authorList>
            <person name="Hogle S.L."/>
        </authorList>
    </citation>
    <scope>NUCLEOTIDE SEQUENCE [LARGE SCALE GENOMIC DNA]</scope>
    <source>
        <strain evidence="3 4">HAMBI_3031</strain>
    </source>
</reference>
<dbReference type="InterPro" id="IPR000352">
    <property type="entry name" value="Pep_chain_release_fac_I"/>
</dbReference>
<dbReference type="SUPFAM" id="SSF110916">
    <property type="entry name" value="Peptidyl-tRNA hydrolase domain-like"/>
    <property type="match status" value="1"/>
</dbReference>
<proteinExistence type="predicted"/>
<dbReference type="Gene3D" id="3.30.160.20">
    <property type="match status" value="1"/>
</dbReference>
<dbReference type="Pfam" id="PF00472">
    <property type="entry name" value="RF-1"/>
    <property type="match status" value="1"/>
</dbReference>
<evidence type="ECO:0000313" key="3">
    <source>
        <dbReference type="EMBL" id="WQD37441.1"/>
    </source>
</evidence>
<dbReference type="EC" id="3.1.1.29" evidence="3"/>
<feature type="compositionally biased region" description="Basic residues" evidence="1">
    <location>
        <begin position="113"/>
        <end position="131"/>
    </location>
</feature>
<dbReference type="Proteomes" id="UP001325680">
    <property type="component" value="Chromosome"/>
</dbReference>
<dbReference type="EMBL" id="CP139960">
    <property type="protein sequence ID" value="WQD37441.1"/>
    <property type="molecule type" value="Genomic_DNA"/>
</dbReference>
<accession>A0ABZ0W2U7</accession>
<dbReference type="NCBIfam" id="NF006718">
    <property type="entry name" value="PRK09256.1"/>
    <property type="match status" value="1"/>
</dbReference>
<gene>
    <name evidence="3" type="primary">arfB</name>
    <name evidence="3" type="ORF">U0035_17365</name>
</gene>
<dbReference type="PANTHER" id="PTHR47814:SF1">
    <property type="entry name" value="PEPTIDYL-TRNA HYDROLASE ARFB"/>
    <property type="match status" value="1"/>
</dbReference>
<evidence type="ECO:0000313" key="4">
    <source>
        <dbReference type="Proteomes" id="UP001325680"/>
    </source>
</evidence>
<organism evidence="3 4">
    <name type="scientific">Niabella yanshanensis</name>
    <dbReference type="NCBI Taxonomy" id="577386"/>
    <lineage>
        <taxon>Bacteria</taxon>
        <taxon>Pseudomonadati</taxon>
        <taxon>Bacteroidota</taxon>
        <taxon>Chitinophagia</taxon>
        <taxon>Chitinophagales</taxon>
        <taxon>Chitinophagaceae</taxon>
        <taxon>Niabella</taxon>
    </lineage>
</organism>
<feature type="region of interest" description="Disordered" evidence="1">
    <location>
        <begin position="103"/>
        <end position="131"/>
    </location>
</feature>
<protein>
    <submittedName>
        <fullName evidence="3">Alternative ribosome rescue aminoacyl-tRNA hydrolase ArfB</fullName>
        <ecNumber evidence="3">3.1.1.29</ecNumber>
    </submittedName>
</protein>
<keyword evidence="3" id="KW-0378">Hydrolase</keyword>
<feature type="domain" description="Prokaryotic-type class I peptide chain release factors" evidence="2">
    <location>
        <begin position="13"/>
        <end position="29"/>
    </location>
</feature>
<dbReference type="GO" id="GO:0004045">
    <property type="term" value="F:peptidyl-tRNA hydrolase activity"/>
    <property type="evidence" value="ECO:0007669"/>
    <property type="project" value="UniProtKB-EC"/>
</dbReference>
<dbReference type="PANTHER" id="PTHR47814">
    <property type="entry name" value="PEPTIDYL-TRNA HYDROLASE ARFB"/>
    <property type="match status" value="1"/>
</dbReference>
<dbReference type="PROSITE" id="PS00745">
    <property type="entry name" value="RF_PROK_I"/>
    <property type="match status" value="1"/>
</dbReference>
<name>A0ABZ0W2U7_9BACT</name>